<keyword evidence="3" id="KW-1185">Reference proteome</keyword>
<sequence length="1275" mass="136105">MAACVFCGDYAGAQIQMPYGYLPGVGDRAPGADLPVGLPCCAECKEVLDDVAIGSLEGAARYLGSVYREVYAHLLADFKWTREELEELGHSLQSTIELSHRAHLETKERVEHCDRVAVLGPELPEELLDDIEYSVRRQLPETDAGSGNVTEQHDGRPGHPLPASDGVAGDTRGTGEAAHTTAAVPEAEVRGAADASIARQAAPPAGATTRWSSTSADAAAGKAATSGTRRASEAPAADRRDSMRDPLGNRTDDPAAHVVTASDHRSAEIDRLHGMLSERMRSLRGARDGLPVFCLEHGLDPDGRARVVSLAGAAVRNFGISRWWRGRYLPLLVAASETGYTYLGTGTDYWPKLEAALGAEISVRERQALSILFETAHREYGIRRPVSTPWNRAYRLIAWPIANAVAPMEFHRPLAAALREFFRNRPEEPDDAILVEGLRAVARTGGSSRFVEWLEDAHLAAAVTRRLLGLPDDLRRIAPDTLDRVLADLQSDRLARLDVERAVALHGARGSSGSARLPSFGKCTLRLGEGPSGDLVLSLAAPPLPGDAKEQLKKALATRGLKLTLWDGTDPVDAGQFLSGLPVPLAFGQLPPSGAAFLPSIGESAVGGSLARRLADMAPAVSPPLLFRMNAGAAAEQTGDTTLRAAGIYRVLTGHMPETGVAGIRFVGTVVGLNCMEVDAQIPAAREWMARRGFHTAEQPTVEMLGGLPLGSGPKGPMFAAGMPLMLVPRFTGAAAWPIRVRQPGAGPGEMLDADRPVAIVDAEAGDHVLLLEGAGWKEEIFFSVAASEPPGDVLSIEVEPPEPTVESLVRGELVFRLHSPLPVEAVEATLTLSLAGTEFARADDVLPRLPAVVGPGSALLRRLSTAADWRSVPRSAAVELVLSLGGMCRAQWTLGRELALCSWEESGKRWTASNEAGPLIVAAVPAESPLSAPVREEATESVGYRLLLPEIDGLTDPSSAICVGPRAGTLRASAPTLPKRLLRQPDSRGDALGLIPCLEALLCWAAAAAVHPLADHRRRTVVASLEAAAVEQLCGAVWARAEARLAPLSGDRWAAFVPVCMERSLACGGSLPAVNAGDQARLQAQLESCMRRAIPDLWEADPAVYGDDDLAIALDTAVIQAYEALREALLAEGREAFDDPDTGHDADAWREAIAETRDRHEMAPLVSLLLPSARAEVLRAPDYTALAAADVATLLEESHVDLQGRGMARWLSDGDIRVAFALWTDSRSVLRNPGWREAAVRLLADRQTARAARYAALRFRASRTFPFVSPDDDA</sequence>
<reference evidence="2 3" key="1">
    <citation type="submission" date="2018-06" db="EMBL/GenBank/DDBJ databases">
        <title>Complete genome sequencing of Azospirillum sp. M2T2B2.</title>
        <authorList>
            <person name="Heo J."/>
            <person name="Kim S.-J."/>
            <person name="Kwon S.-W."/>
            <person name="Anandham R."/>
        </authorList>
    </citation>
    <scope>NUCLEOTIDE SEQUENCE [LARGE SCALE GENOMIC DNA]</scope>
    <source>
        <strain evidence="2 3">M2T2B2</strain>
        <plasmid evidence="2 3">unnamed6</plasmid>
    </source>
</reference>
<proteinExistence type="predicted"/>
<feature type="compositionally biased region" description="Low complexity" evidence="1">
    <location>
        <begin position="212"/>
        <end position="229"/>
    </location>
</feature>
<dbReference type="Proteomes" id="UP000249605">
    <property type="component" value="Plasmid unnamed6"/>
</dbReference>
<evidence type="ECO:0000313" key="3">
    <source>
        <dbReference type="Proteomes" id="UP000249605"/>
    </source>
</evidence>
<dbReference type="OrthoDB" id="7053243at2"/>
<geneLocation type="plasmid" evidence="2 3">
    <name>unnamed6</name>
</geneLocation>
<gene>
    <name evidence="2" type="ORF">DM194_27945</name>
</gene>
<accession>A0A2U9SGH8</accession>
<organism evidence="2 3">
    <name type="scientific">Azospirillum ramasamyi</name>
    <dbReference type="NCBI Taxonomy" id="682998"/>
    <lineage>
        <taxon>Bacteria</taxon>
        <taxon>Pseudomonadati</taxon>
        <taxon>Pseudomonadota</taxon>
        <taxon>Alphaproteobacteria</taxon>
        <taxon>Rhodospirillales</taxon>
        <taxon>Azospirillaceae</taxon>
        <taxon>Azospirillum</taxon>
    </lineage>
</organism>
<keyword evidence="2" id="KW-0614">Plasmid</keyword>
<protein>
    <submittedName>
        <fullName evidence="2">Uncharacterized protein</fullName>
    </submittedName>
</protein>
<dbReference type="KEGG" id="azm:DM194_27945"/>
<evidence type="ECO:0000313" key="2">
    <source>
        <dbReference type="EMBL" id="AWU98121.1"/>
    </source>
</evidence>
<feature type="region of interest" description="Disordered" evidence="1">
    <location>
        <begin position="141"/>
        <end position="255"/>
    </location>
</feature>
<feature type="compositionally biased region" description="Basic and acidic residues" evidence="1">
    <location>
        <begin position="230"/>
        <end position="244"/>
    </location>
</feature>
<name>A0A2U9SGH8_9PROT</name>
<dbReference type="EMBL" id="CP029836">
    <property type="protein sequence ID" value="AWU98121.1"/>
    <property type="molecule type" value="Genomic_DNA"/>
</dbReference>
<evidence type="ECO:0000256" key="1">
    <source>
        <dbReference type="SAM" id="MobiDB-lite"/>
    </source>
</evidence>
<dbReference type="AlphaFoldDB" id="A0A2U9SGH8"/>